<protein>
    <recommendedName>
        <fullName evidence="3">DUF4219 domain-containing protein</fullName>
    </recommendedName>
</protein>
<evidence type="ECO:0000313" key="1">
    <source>
        <dbReference type="Proteomes" id="UP000813463"/>
    </source>
</evidence>
<sequence length="244" mass="28169">MSIVMANFMMNKTLPDLSKLEPLNGKNYKRWSQKLLIFFEQFEIDYVLYEDVIEAIEENKAVAPDPSLSAEDVKKAAEALTKKEKDYKLARAHILHHVNGFLFDLLITNRSSKSIWDTLQKKYGADDAGKKKYVVGKWINFKITDDKSIMDQVHDYENIVFDILGEGMNMCETLQANVILEKFPPSWNDYRSYLKHKKKDMNLQELIGHMRTEEANRLKDKFESLSLNSSKANLVESSAPVIPV</sequence>
<dbReference type="PANTHER" id="PTHR47592">
    <property type="entry name" value="PBF68 PROTEIN"/>
    <property type="match status" value="1"/>
</dbReference>
<dbReference type="GeneID" id="110784847"/>
<dbReference type="RefSeq" id="XP_021844984.2">
    <property type="nucleotide sequence ID" value="XM_021989292.2"/>
</dbReference>
<dbReference type="PANTHER" id="PTHR47592:SF30">
    <property type="entry name" value="CCHC-TYPE DOMAIN-CONTAINING PROTEIN"/>
    <property type="match status" value="1"/>
</dbReference>
<dbReference type="Proteomes" id="UP000813463">
    <property type="component" value="Chromosome 3"/>
</dbReference>
<name>A0A9R0IBD0_SPIOL</name>
<dbReference type="KEGG" id="soe:110784847"/>
<accession>A0A9R0IBD0</accession>
<evidence type="ECO:0000313" key="2">
    <source>
        <dbReference type="RefSeq" id="XP_021844984.2"/>
    </source>
</evidence>
<evidence type="ECO:0008006" key="3">
    <source>
        <dbReference type="Google" id="ProtNLM"/>
    </source>
</evidence>
<reference evidence="1" key="1">
    <citation type="journal article" date="2021" name="Nat. Commun.">
        <title>Genomic analyses provide insights into spinach domestication and the genetic basis of agronomic traits.</title>
        <authorList>
            <person name="Cai X."/>
            <person name="Sun X."/>
            <person name="Xu C."/>
            <person name="Sun H."/>
            <person name="Wang X."/>
            <person name="Ge C."/>
            <person name="Zhang Z."/>
            <person name="Wang Q."/>
            <person name="Fei Z."/>
            <person name="Jiao C."/>
            <person name="Wang Q."/>
        </authorList>
    </citation>
    <scope>NUCLEOTIDE SEQUENCE [LARGE SCALE GENOMIC DNA]</scope>
    <source>
        <strain evidence="1">cv. Varoflay</strain>
    </source>
</reference>
<organism evidence="1 2">
    <name type="scientific">Spinacia oleracea</name>
    <name type="common">Spinach</name>
    <dbReference type="NCBI Taxonomy" id="3562"/>
    <lineage>
        <taxon>Eukaryota</taxon>
        <taxon>Viridiplantae</taxon>
        <taxon>Streptophyta</taxon>
        <taxon>Embryophyta</taxon>
        <taxon>Tracheophyta</taxon>
        <taxon>Spermatophyta</taxon>
        <taxon>Magnoliopsida</taxon>
        <taxon>eudicotyledons</taxon>
        <taxon>Gunneridae</taxon>
        <taxon>Pentapetalae</taxon>
        <taxon>Caryophyllales</taxon>
        <taxon>Chenopodiaceae</taxon>
        <taxon>Chenopodioideae</taxon>
        <taxon>Anserineae</taxon>
        <taxon>Spinacia</taxon>
    </lineage>
</organism>
<gene>
    <name evidence="2" type="primary">LOC110784847</name>
</gene>
<dbReference type="Pfam" id="PF14223">
    <property type="entry name" value="Retrotran_gag_2"/>
    <property type="match status" value="1"/>
</dbReference>
<dbReference type="AlphaFoldDB" id="A0A9R0IBD0"/>
<reference evidence="2" key="2">
    <citation type="submission" date="2025-08" db="UniProtKB">
        <authorList>
            <consortium name="RefSeq"/>
        </authorList>
    </citation>
    <scope>IDENTIFICATION</scope>
    <source>
        <tissue evidence="2">Leaf</tissue>
    </source>
</reference>
<keyword evidence="1" id="KW-1185">Reference proteome</keyword>
<proteinExistence type="predicted"/>